<dbReference type="InterPro" id="IPR038563">
    <property type="entry name" value="Endonuclease_7_sf"/>
</dbReference>
<evidence type="ECO:0000313" key="1">
    <source>
        <dbReference type="EMBL" id="ATS92442.1"/>
    </source>
</evidence>
<keyword evidence="1" id="KW-0540">Nuclease</keyword>
<sequence length="160" mass="18184">MMMKLTQSLIPVVRRKMAAEQGNLCLLCREHMEDKQMVLDHDHDTGHCRGVLHRGCNAMLGHLENNRARHLLKDDDKFATFLSNIMEYINMDCSHQPLHSTHKNTAEKKAASYEKSRKKLVASRIAANPTAADAIKAKEKALRKVRADRNRPSVKSSKDI</sequence>
<dbReference type="GO" id="GO:0004527">
    <property type="term" value="F:exonuclease activity"/>
    <property type="evidence" value="ECO:0007669"/>
    <property type="project" value="UniProtKB-KW"/>
</dbReference>
<organism evidence="1 2">
    <name type="scientific">Escherichia phage PGT2</name>
    <dbReference type="NCBI Taxonomy" id="2047782"/>
    <lineage>
        <taxon>Viruses</taxon>
        <taxon>Duplodnaviria</taxon>
        <taxon>Heunggongvirae</taxon>
        <taxon>Uroviricota</taxon>
        <taxon>Caudoviricetes</taxon>
        <taxon>Autographivirales</taxon>
        <taxon>Autonotataviridae</taxon>
        <taxon>Ermolevavirus</taxon>
        <taxon>Ermolevavirus PGT2</taxon>
    </lineage>
</organism>
<dbReference type="Gene3D" id="3.40.1800.10">
    <property type="entry name" value="His-Me finger endonucleases"/>
    <property type="match status" value="1"/>
</dbReference>
<dbReference type="InterPro" id="IPR044925">
    <property type="entry name" value="His-Me_finger_sf"/>
</dbReference>
<proteinExistence type="predicted"/>
<keyword evidence="1" id="KW-0378">Hydrolase</keyword>
<dbReference type="EMBL" id="MG201401">
    <property type="protein sequence ID" value="ATS92442.1"/>
    <property type="molecule type" value="Genomic_DNA"/>
</dbReference>
<gene>
    <name evidence="1" type="ORF">PGT2_g00024</name>
</gene>
<dbReference type="Proteomes" id="UP000240674">
    <property type="component" value="Segment"/>
</dbReference>
<dbReference type="InterPro" id="IPR004211">
    <property type="entry name" value="Endonuclease_7"/>
</dbReference>
<name>A0A2D2W2S7_9CAUD</name>
<reference evidence="1 2" key="1">
    <citation type="submission" date="2017-10" db="EMBL/GenBank/DDBJ databases">
        <title>Complete genome sequence of Escherichia coli bacteriophage PGT2.</title>
        <authorList>
            <person name="Kulikov E.E."/>
            <person name="Golomidova A.K."/>
            <person name="Kudryavtseva A.V."/>
            <person name="Letarov A.V."/>
        </authorList>
    </citation>
    <scope>NUCLEOTIDE SEQUENCE [LARGE SCALE GENOMIC DNA]</scope>
</reference>
<dbReference type="SUPFAM" id="SSF54060">
    <property type="entry name" value="His-Me finger endonucleases"/>
    <property type="match status" value="1"/>
</dbReference>
<protein>
    <submittedName>
        <fullName evidence="1">Exonuclease VII</fullName>
    </submittedName>
</protein>
<accession>A0A2D2W2S7</accession>
<keyword evidence="2" id="KW-1185">Reference proteome</keyword>
<evidence type="ECO:0000313" key="2">
    <source>
        <dbReference type="Proteomes" id="UP000240674"/>
    </source>
</evidence>
<keyword evidence="1" id="KW-0269">Exonuclease</keyword>
<dbReference type="Pfam" id="PF02945">
    <property type="entry name" value="Endonuclease_7"/>
    <property type="match status" value="1"/>
</dbReference>